<proteinExistence type="predicted"/>
<evidence type="ECO:0000313" key="2">
    <source>
        <dbReference type="Proteomes" id="UP001589535"/>
    </source>
</evidence>
<accession>A0ABV5UCN9</accession>
<dbReference type="Proteomes" id="UP001589535">
    <property type="component" value="Unassembled WGS sequence"/>
</dbReference>
<comment type="caution">
    <text evidence="1">The sequence shown here is derived from an EMBL/GenBank/DDBJ whole genome shotgun (WGS) entry which is preliminary data.</text>
</comment>
<evidence type="ECO:0000313" key="1">
    <source>
        <dbReference type="EMBL" id="MFB9687723.1"/>
    </source>
</evidence>
<keyword evidence="2" id="KW-1185">Reference proteome</keyword>
<sequence>MEMQVRGWREERTAWAFDTTGRRIPIVTGLTTSEGRTVAVLAVADGPSVILDGDASQLRTNIVQTLEDLKDARRAGR</sequence>
<name>A0ABV5UCN9_9PSEU</name>
<gene>
    <name evidence="1" type="ORF">ACFFTO_26385</name>
</gene>
<dbReference type="EMBL" id="JBHMBK010000021">
    <property type="protein sequence ID" value="MFB9687723.1"/>
    <property type="molecule type" value="Genomic_DNA"/>
</dbReference>
<reference evidence="1 2" key="1">
    <citation type="submission" date="2024-09" db="EMBL/GenBank/DDBJ databases">
        <authorList>
            <person name="Sun Q."/>
            <person name="Mori K."/>
        </authorList>
    </citation>
    <scope>NUCLEOTIDE SEQUENCE [LARGE SCALE GENOMIC DNA]</scope>
    <source>
        <strain evidence="1 2">JCM 13852</strain>
    </source>
</reference>
<organism evidence="1 2">
    <name type="scientific">Amycolatopsis plumensis</name>
    <dbReference type="NCBI Taxonomy" id="236508"/>
    <lineage>
        <taxon>Bacteria</taxon>
        <taxon>Bacillati</taxon>
        <taxon>Actinomycetota</taxon>
        <taxon>Actinomycetes</taxon>
        <taxon>Pseudonocardiales</taxon>
        <taxon>Pseudonocardiaceae</taxon>
        <taxon>Amycolatopsis</taxon>
    </lineage>
</organism>
<dbReference type="RefSeq" id="WP_378198563.1">
    <property type="nucleotide sequence ID" value="NZ_JBHMBK010000021.1"/>
</dbReference>
<protein>
    <submittedName>
        <fullName evidence="1">Uncharacterized protein</fullName>
    </submittedName>
</protein>